<evidence type="ECO:0008006" key="4">
    <source>
        <dbReference type="Google" id="ProtNLM"/>
    </source>
</evidence>
<keyword evidence="1" id="KW-0732">Signal</keyword>
<evidence type="ECO:0000256" key="1">
    <source>
        <dbReference type="SAM" id="SignalP"/>
    </source>
</evidence>
<gene>
    <name evidence="2" type="ORF">E8A74_09680</name>
</gene>
<reference evidence="2 3" key="1">
    <citation type="submission" date="2019-04" db="EMBL/GenBank/DDBJ databases">
        <authorList>
            <person name="Li Y."/>
            <person name="Wang J."/>
        </authorList>
    </citation>
    <scope>NUCLEOTIDE SEQUENCE [LARGE SCALE GENOMIC DNA]</scope>
    <source>
        <strain evidence="2 3">DSM 14668</strain>
    </source>
</reference>
<name>A0A4V5PN93_9BACT</name>
<keyword evidence="3" id="KW-1185">Reference proteome</keyword>
<evidence type="ECO:0000313" key="2">
    <source>
        <dbReference type="EMBL" id="TKD10264.1"/>
    </source>
</evidence>
<dbReference type="AlphaFoldDB" id="A0A4V5PN93"/>
<feature type="signal peptide" evidence="1">
    <location>
        <begin position="1"/>
        <end position="20"/>
    </location>
</feature>
<feature type="chain" id="PRO_5020399234" description="Tryptophan synthase alpha chain" evidence="1">
    <location>
        <begin position="21"/>
        <end position="232"/>
    </location>
</feature>
<dbReference type="OrthoDB" id="9821476at2"/>
<dbReference type="EMBL" id="SSMQ01000007">
    <property type="protein sequence ID" value="TKD10264.1"/>
    <property type="molecule type" value="Genomic_DNA"/>
</dbReference>
<protein>
    <recommendedName>
        <fullName evidence="4">Tryptophan synthase alpha chain</fullName>
    </recommendedName>
</protein>
<evidence type="ECO:0000313" key="3">
    <source>
        <dbReference type="Proteomes" id="UP000309215"/>
    </source>
</evidence>
<dbReference type="PROSITE" id="PS51257">
    <property type="entry name" value="PROKAR_LIPOPROTEIN"/>
    <property type="match status" value="1"/>
</dbReference>
<dbReference type="RefSeq" id="WP_136928664.1">
    <property type="nucleotide sequence ID" value="NZ_SSMQ01000007.1"/>
</dbReference>
<organism evidence="2 3">
    <name type="scientific">Polyangium fumosum</name>
    <dbReference type="NCBI Taxonomy" id="889272"/>
    <lineage>
        <taxon>Bacteria</taxon>
        <taxon>Pseudomonadati</taxon>
        <taxon>Myxococcota</taxon>
        <taxon>Polyangia</taxon>
        <taxon>Polyangiales</taxon>
        <taxon>Polyangiaceae</taxon>
        <taxon>Polyangium</taxon>
    </lineage>
</organism>
<accession>A0A4V5PN93</accession>
<proteinExistence type="predicted"/>
<dbReference type="Proteomes" id="UP000309215">
    <property type="component" value="Unassembled WGS sequence"/>
</dbReference>
<comment type="caution">
    <text evidence="2">The sequence shown here is derived from an EMBL/GenBank/DDBJ whole genome shotgun (WGS) entry which is preliminary data.</text>
</comment>
<sequence>MQTGKAAWIALLLATSGLVAFGCQFVAGIAGLEATDEPGEACDEAACGPYACNAAGTACNTSCSRMMGGCKEDAVCVAPMNQPGTCNECGWSAMSGVCPSAECDSCAGNVCTRICDASNECMQSDMDAGTFTLTLDTRAAPVRLECKDQCNDILVGCMGGSPCEIVCEEGGCQNLTVKCGPDGECSLVCKGQSCAGATVVCGDNRCSATCDTAVEIEQTCGGSCDCTSNGCL</sequence>